<keyword evidence="2" id="KW-0472">Membrane</keyword>
<feature type="domain" description="PEGA" evidence="3">
    <location>
        <begin position="35"/>
        <end position="104"/>
    </location>
</feature>
<feature type="domain" description="PEGA" evidence="3">
    <location>
        <begin position="344"/>
        <end position="409"/>
    </location>
</feature>
<feature type="domain" description="PEGA" evidence="3">
    <location>
        <begin position="496"/>
        <end position="562"/>
    </location>
</feature>
<evidence type="ECO:0000256" key="2">
    <source>
        <dbReference type="SAM" id="Phobius"/>
    </source>
</evidence>
<feature type="region of interest" description="Disordered" evidence="1">
    <location>
        <begin position="482"/>
        <end position="502"/>
    </location>
</feature>
<reference evidence="4" key="1">
    <citation type="submission" date="2020-06" db="EMBL/GenBank/DDBJ databases">
        <title>Unique genomic features of the anaerobic methanotrophic archaea.</title>
        <authorList>
            <person name="Chadwick G.L."/>
            <person name="Skennerton C.T."/>
            <person name="Laso-Perez R."/>
            <person name="Leu A.O."/>
            <person name="Speth D.R."/>
            <person name="Yu H."/>
            <person name="Morgan-Lang C."/>
            <person name="Hatzenpichler R."/>
            <person name="Goudeau D."/>
            <person name="Malmstrom R."/>
            <person name="Brazelton W.J."/>
            <person name="Woyke T."/>
            <person name="Hallam S.J."/>
            <person name="Tyson G.W."/>
            <person name="Wegener G."/>
            <person name="Boetius A."/>
            <person name="Orphan V."/>
        </authorList>
    </citation>
    <scope>NUCLEOTIDE SEQUENCE</scope>
</reference>
<evidence type="ECO:0000313" key="4">
    <source>
        <dbReference type="EMBL" id="QNO55606.1"/>
    </source>
</evidence>
<dbReference type="PROSITE" id="PS51257">
    <property type="entry name" value="PROKAR_LIPOPROTEIN"/>
    <property type="match status" value="1"/>
</dbReference>
<feature type="domain" description="PEGA" evidence="3">
    <location>
        <begin position="268"/>
        <end position="335"/>
    </location>
</feature>
<dbReference type="PANTHER" id="PTHR36194:SF1">
    <property type="entry name" value="S-LAYER-LIKE PROTEIN"/>
    <property type="match status" value="1"/>
</dbReference>
<dbReference type="AlphaFoldDB" id="A0A7G9Z5S2"/>
<keyword evidence="2" id="KW-1133">Transmembrane helix</keyword>
<name>A0A7G9Z5S2_9EURY</name>
<accession>A0A7G9Z5S2</accession>
<feature type="domain" description="PEGA" evidence="3">
    <location>
        <begin position="116"/>
        <end position="179"/>
    </location>
</feature>
<feature type="transmembrane region" description="Helical" evidence="2">
    <location>
        <begin position="573"/>
        <end position="593"/>
    </location>
</feature>
<proteinExistence type="predicted"/>
<feature type="domain" description="PEGA" evidence="3">
    <location>
        <begin position="416"/>
        <end position="488"/>
    </location>
</feature>
<keyword evidence="2" id="KW-0812">Transmembrane</keyword>
<dbReference type="PANTHER" id="PTHR36194">
    <property type="entry name" value="S-LAYER-LIKE PROTEIN"/>
    <property type="match status" value="1"/>
</dbReference>
<dbReference type="InterPro" id="IPR013229">
    <property type="entry name" value="PEGA"/>
</dbReference>
<evidence type="ECO:0000256" key="1">
    <source>
        <dbReference type="SAM" id="MobiDB-lite"/>
    </source>
</evidence>
<organism evidence="4">
    <name type="scientific">Candidatus Methanophaga sp. ANME-1 ERB7</name>
    <dbReference type="NCBI Taxonomy" id="2759913"/>
    <lineage>
        <taxon>Archaea</taxon>
        <taxon>Methanobacteriati</taxon>
        <taxon>Methanobacteriota</taxon>
        <taxon>Stenosarchaea group</taxon>
        <taxon>Methanomicrobia</taxon>
        <taxon>Candidatus Methanophagales</taxon>
        <taxon>Candidatus Methanophagaceae</taxon>
        <taxon>Candidatus Methanophaga</taxon>
    </lineage>
</organism>
<dbReference type="Pfam" id="PF08308">
    <property type="entry name" value="PEGA"/>
    <property type="match status" value="7"/>
</dbReference>
<gene>
    <name evidence="4" type="ORF">JLLEDACL_00005</name>
</gene>
<protein>
    <recommendedName>
        <fullName evidence="3">PEGA domain-containing protein</fullName>
    </recommendedName>
</protein>
<feature type="domain" description="PEGA" evidence="3">
    <location>
        <begin position="195"/>
        <end position="263"/>
    </location>
</feature>
<feature type="region of interest" description="Disordered" evidence="1">
    <location>
        <begin position="103"/>
        <end position="122"/>
    </location>
</feature>
<sequence>MVAKRIGIIGLMTVVFLLACVCVLYTAAGQIGAIGSISVSSSPSGADISLDGIPINAVTPYTIQHLDSGTHTIELFLEGYQDWGPTDVQVTSGETSVVHATLTPIPTPTPTPPATGSISVTSDPSGATIELDTPAGPFVGPSVKTPYTFTKVEPGTCTIKLSLEGYQDWGPTDVQVRAGSPSYVHATMTPIVTTGSISISSSPSGANVYLDHTYKGITPLTITDVSHGHHSIELTLAGYQDWPTSVEVKAGETSYVSATLTPTPPATGSISVSSSPSGARIYVDGSYKGRTPETITHVSPGSHTVKLKRDGYYDWSTSIKVTAGSTSYVSASLTPIPYPTAGFISVSSSPSGAYIHLDGSYKGTTPKTLTHVSPGSHTIELEHSGYYDWTSTVRVKAGSTSYVSTSLTPNPSPTTGFISVTSSPSGANIYLDGAYQGRTSASEAFIIVAIAPGHHTVSLDLSGYQHWETGVDVTVGGTSHVSASLVPSSPPPSTTGTISVSSSPSGANVYMDNAYKGITPLTITDVSSGTHTIEVKLEGYQDWSTSVQITAGGTASVPVSLTLSPTPTPTPKAPTTVLCVIVALIIGGIIALTKRIERK</sequence>
<evidence type="ECO:0000259" key="3">
    <source>
        <dbReference type="Pfam" id="PF08308"/>
    </source>
</evidence>
<dbReference type="EMBL" id="MT631623">
    <property type="protein sequence ID" value="QNO55606.1"/>
    <property type="molecule type" value="Genomic_DNA"/>
</dbReference>